<dbReference type="InterPro" id="IPR050832">
    <property type="entry name" value="Bact_Acetyltransf"/>
</dbReference>
<accession>A0ABV8LVH7</accession>
<dbReference type="PANTHER" id="PTHR43877">
    <property type="entry name" value="AMINOALKYLPHOSPHONATE N-ACETYLTRANSFERASE-RELATED-RELATED"/>
    <property type="match status" value="1"/>
</dbReference>
<sequence length="157" mass="16995">MAISVRRGRPGEAAELSELVLRSKAYWGYDQAFLDLCRPALTLREDQVEAHRTLVAELDGRVAGMVTVTGEPPEGEVDLLFVDPWAIGHGVGRVLLDRATAAAAEEGFGSLLIEADPQAEAFYLRMGAVRIGERISSATGRALPLLRLDRSAPILSR</sequence>
<proteinExistence type="predicted"/>
<evidence type="ECO:0000256" key="1">
    <source>
        <dbReference type="ARBA" id="ARBA00022679"/>
    </source>
</evidence>
<dbReference type="SUPFAM" id="SSF55729">
    <property type="entry name" value="Acyl-CoA N-acyltransferases (Nat)"/>
    <property type="match status" value="1"/>
</dbReference>
<dbReference type="PROSITE" id="PS51186">
    <property type="entry name" value="GNAT"/>
    <property type="match status" value="1"/>
</dbReference>
<protein>
    <submittedName>
        <fullName evidence="4">GNAT family N-acetyltransferase</fullName>
        <ecNumber evidence="4">2.3.-.-</ecNumber>
    </submittedName>
</protein>
<dbReference type="InterPro" id="IPR016181">
    <property type="entry name" value="Acyl_CoA_acyltransferase"/>
</dbReference>
<dbReference type="CDD" id="cd04301">
    <property type="entry name" value="NAT_SF"/>
    <property type="match status" value="1"/>
</dbReference>
<dbReference type="EC" id="2.3.-.-" evidence="4"/>
<feature type="domain" description="N-acetyltransferase" evidence="3">
    <location>
        <begin position="3"/>
        <end position="150"/>
    </location>
</feature>
<organism evidence="4 5">
    <name type="scientific">Hamadaea flava</name>
    <dbReference type="NCBI Taxonomy" id="1742688"/>
    <lineage>
        <taxon>Bacteria</taxon>
        <taxon>Bacillati</taxon>
        <taxon>Actinomycetota</taxon>
        <taxon>Actinomycetes</taxon>
        <taxon>Micromonosporales</taxon>
        <taxon>Micromonosporaceae</taxon>
        <taxon>Hamadaea</taxon>
    </lineage>
</organism>
<dbReference type="GO" id="GO:0016746">
    <property type="term" value="F:acyltransferase activity"/>
    <property type="evidence" value="ECO:0007669"/>
    <property type="project" value="UniProtKB-KW"/>
</dbReference>
<dbReference type="Pfam" id="PF00583">
    <property type="entry name" value="Acetyltransf_1"/>
    <property type="match status" value="1"/>
</dbReference>
<dbReference type="InterPro" id="IPR000182">
    <property type="entry name" value="GNAT_dom"/>
</dbReference>
<dbReference type="RefSeq" id="WP_253761423.1">
    <property type="nucleotide sequence ID" value="NZ_JAMZDZ010000001.1"/>
</dbReference>
<reference evidence="5" key="1">
    <citation type="journal article" date="2019" name="Int. J. Syst. Evol. Microbiol.">
        <title>The Global Catalogue of Microorganisms (GCM) 10K type strain sequencing project: providing services to taxonomists for standard genome sequencing and annotation.</title>
        <authorList>
            <consortium name="The Broad Institute Genomics Platform"/>
            <consortium name="The Broad Institute Genome Sequencing Center for Infectious Disease"/>
            <person name="Wu L."/>
            <person name="Ma J."/>
        </authorList>
    </citation>
    <scope>NUCLEOTIDE SEQUENCE [LARGE SCALE GENOMIC DNA]</scope>
    <source>
        <strain evidence="5">CGMCC 4.7289</strain>
    </source>
</reference>
<keyword evidence="1 4" id="KW-0808">Transferase</keyword>
<gene>
    <name evidence="4" type="ORF">ACFOZ4_27735</name>
</gene>
<keyword evidence="5" id="KW-1185">Reference proteome</keyword>
<evidence type="ECO:0000313" key="4">
    <source>
        <dbReference type="EMBL" id="MFC4134421.1"/>
    </source>
</evidence>
<dbReference type="Gene3D" id="3.40.630.30">
    <property type="match status" value="1"/>
</dbReference>
<evidence type="ECO:0000259" key="3">
    <source>
        <dbReference type="PROSITE" id="PS51186"/>
    </source>
</evidence>
<dbReference type="Proteomes" id="UP001595816">
    <property type="component" value="Unassembled WGS sequence"/>
</dbReference>
<evidence type="ECO:0000256" key="2">
    <source>
        <dbReference type="ARBA" id="ARBA00023315"/>
    </source>
</evidence>
<evidence type="ECO:0000313" key="5">
    <source>
        <dbReference type="Proteomes" id="UP001595816"/>
    </source>
</evidence>
<comment type="caution">
    <text evidence="4">The sequence shown here is derived from an EMBL/GenBank/DDBJ whole genome shotgun (WGS) entry which is preliminary data.</text>
</comment>
<name>A0ABV8LVH7_9ACTN</name>
<dbReference type="EMBL" id="JBHSAY010000015">
    <property type="protein sequence ID" value="MFC4134421.1"/>
    <property type="molecule type" value="Genomic_DNA"/>
</dbReference>
<keyword evidence="2 4" id="KW-0012">Acyltransferase</keyword>